<comment type="caution">
    <text evidence="2">The sequence shown here is derived from an EMBL/GenBank/DDBJ whole genome shotgun (WGS) entry which is preliminary data.</text>
</comment>
<dbReference type="VEuPathDB" id="FungiDB:A1Q1_07954"/>
<feature type="region of interest" description="Disordered" evidence="1">
    <location>
        <begin position="1"/>
        <end position="28"/>
    </location>
</feature>
<evidence type="ECO:0000313" key="3">
    <source>
        <dbReference type="Proteomes" id="UP000002748"/>
    </source>
</evidence>
<gene>
    <name evidence="2" type="ORF">A1Q1_07954</name>
</gene>
<dbReference type="HOGENOM" id="CLU_1220441_0_0_1"/>
<sequence>MRLPAEHPQDHQPGLSNSPQHTAVQPASHEVPAAVDCLISGSIDHGHAPNQLRTHFCIEPAPPAPVGFDRSTREQFLRSRVNSRYPDVECQLKNTYHRYEFEISVTRPDVYALRTSYPPNPDRPERELPMVYQRRNRCAAEGVAATLGEIYVATGSIPERFIFVYRSPNTYITGVSPDDDIDSVLDAFETTSYSVAGYGAVVDWQSRLDEELERLAAQRRVNPALGG</sequence>
<organism evidence="2 3">
    <name type="scientific">Trichosporon asahii var. asahii (strain ATCC 90039 / CBS 2479 / JCM 2466 / KCTC 7840 / NBRC 103889/ NCYC 2677 / UAMH 7654)</name>
    <name type="common">Yeast</name>
    <dbReference type="NCBI Taxonomy" id="1186058"/>
    <lineage>
        <taxon>Eukaryota</taxon>
        <taxon>Fungi</taxon>
        <taxon>Dikarya</taxon>
        <taxon>Basidiomycota</taxon>
        <taxon>Agaricomycotina</taxon>
        <taxon>Tremellomycetes</taxon>
        <taxon>Trichosporonales</taxon>
        <taxon>Trichosporonaceae</taxon>
        <taxon>Trichosporon</taxon>
    </lineage>
</organism>
<name>J6F6E0_TRIAS</name>
<feature type="compositionally biased region" description="Polar residues" evidence="1">
    <location>
        <begin position="14"/>
        <end position="25"/>
    </location>
</feature>
<dbReference type="AlphaFoldDB" id="J6F6E0"/>
<protein>
    <submittedName>
        <fullName evidence="2">Uncharacterized protein</fullName>
    </submittedName>
</protein>
<dbReference type="Proteomes" id="UP000002748">
    <property type="component" value="Unassembled WGS sequence"/>
</dbReference>
<proteinExistence type="predicted"/>
<accession>J6F6E0</accession>
<reference evidence="2 3" key="1">
    <citation type="journal article" date="2012" name="Eukaryot. Cell">
        <title>Draft genome sequence of CBS 2479, the standard type strain of Trichosporon asahii.</title>
        <authorList>
            <person name="Yang R.Y."/>
            <person name="Li H.T."/>
            <person name="Zhu H."/>
            <person name="Zhou G.P."/>
            <person name="Wang M."/>
            <person name="Wang L."/>
        </authorList>
    </citation>
    <scope>NUCLEOTIDE SEQUENCE [LARGE SCALE GENOMIC DNA]</scope>
    <source>
        <strain evidence="3">ATCC 90039 / CBS 2479 / JCM 2466 / KCTC 7840 / NCYC 2677 / UAMH 7654</strain>
    </source>
</reference>
<dbReference type="KEGG" id="tasa:A1Q1_07954"/>
<dbReference type="EMBL" id="ALBS01000084">
    <property type="protein sequence ID" value="EJT50892.1"/>
    <property type="molecule type" value="Genomic_DNA"/>
</dbReference>
<evidence type="ECO:0000313" key="2">
    <source>
        <dbReference type="EMBL" id="EJT50892.1"/>
    </source>
</evidence>
<dbReference type="GeneID" id="25991466"/>
<feature type="compositionally biased region" description="Basic and acidic residues" evidence="1">
    <location>
        <begin position="1"/>
        <end position="10"/>
    </location>
</feature>
<dbReference type="RefSeq" id="XP_014181615.1">
    <property type="nucleotide sequence ID" value="XM_014326140.1"/>
</dbReference>
<evidence type="ECO:0000256" key="1">
    <source>
        <dbReference type="SAM" id="MobiDB-lite"/>
    </source>
</evidence>